<proteinExistence type="inferred from homology"/>
<dbReference type="GO" id="GO:0032958">
    <property type="term" value="P:inositol phosphate biosynthetic process"/>
    <property type="evidence" value="ECO:0007669"/>
    <property type="project" value="InterPro"/>
</dbReference>
<dbReference type="GO" id="GO:0005737">
    <property type="term" value="C:cytoplasm"/>
    <property type="evidence" value="ECO:0007669"/>
    <property type="project" value="TreeGrafter"/>
</dbReference>
<dbReference type="GO" id="GO:0000828">
    <property type="term" value="F:inositol hexakisphosphate kinase activity"/>
    <property type="evidence" value="ECO:0007669"/>
    <property type="project" value="TreeGrafter"/>
</dbReference>
<evidence type="ECO:0000256" key="1">
    <source>
        <dbReference type="ARBA" id="ARBA00007374"/>
    </source>
</evidence>
<dbReference type="PANTHER" id="PTHR12400:SF21">
    <property type="entry name" value="KINASE"/>
    <property type="match status" value="1"/>
</dbReference>
<comment type="similarity">
    <text evidence="1 4">Belongs to the inositol phosphokinase (IPK) family.</text>
</comment>
<name>A0A433TTY8_ELYCH</name>
<feature type="non-terminal residue" evidence="6">
    <location>
        <position position="1"/>
    </location>
</feature>
<dbReference type="InterPro" id="IPR005522">
    <property type="entry name" value="IPK"/>
</dbReference>
<feature type="region of interest" description="Disordered" evidence="5">
    <location>
        <begin position="541"/>
        <end position="613"/>
    </location>
</feature>
<dbReference type="SUPFAM" id="SSF56104">
    <property type="entry name" value="SAICAR synthase-like"/>
    <property type="match status" value="1"/>
</dbReference>
<dbReference type="Pfam" id="PF03770">
    <property type="entry name" value="IPK"/>
    <property type="match status" value="2"/>
</dbReference>
<dbReference type="EC" id="2.7.-.-" evidence="4"/>
<reference evidence="6 7" key="1">
    <citation type="submission" date="2019-01" db="EMBL/GenBank/DDBJ databases">
        <title>A draft genome assembly of the solar-powered sea slug Elysia chlorotica.</title>
        <authorList>
            <person name="Cai H."/>
            <person name="Li Q."/>
            <person name="Fang X."/>
            <person name="Li J."/>
            <person name="Curtis N.E."/>
            <person name="Altenburger A."/>
            <person name="Shibata T."/>
            <person name="Feng M."/>
            <person name="Maeda T."/>
            <person name="Schwartz J.A."/>
            <person name="Shigenobu S."/>
            <person name="Lundholm N."/>
            <person name="Nishiyama T."/>
            <person name="Yang H."/>
            <person name="Hasebe M."/>
            <person name="Li S."/>
            <person name="Pierce S.K."/>
            <person name="Wang J."/>
        </authorList>
    </citation>
    <scope>NUCLEOTIDE SEQUENCE [LARGE SCALE GENOMIC DNA]</scope>
    <source>
        <strain evidence="6">EC2010</strain>
        <tissue evidence="6">Whole organism of an adult</tissue>
    </source>
</reference>
<dbReference type="Proteomes" id="UP000271974">
    <property type="component" value="Unassembled WGS sequence"/>
</dbReference>
<keyword evidence="7" id="KW-1185">Reference proteome</keyword>
<dbReference type="PANTHER" id="PTHR12400">
    <property type="entry name" value="INOSITOL POLYPHOSPHATE KINASE"/>
    <property type="match status" value="1"/>
</dbReference>
<evidence type="ECO:0000256" key="2">
    <source>
        <dbReference type="ARBA" id="ARBA00022679"/>
    </source>
</evidence>
<feature type="region of interest" description="Disordered" evidence="5">
    <location>
        <begin position="90"/>
        <end position="110"/>
    </location>
</feature>
<dbReference type="GO" id="GO:0005634">
    <property type="term" value="C:nucleus"/>
    <property type="evidence" value="ECO:0007669"/>
    <property type="project" value="TreeGrafter"/>
</dbReference>
<gene>
    <name evidence="6" type="ORF">EGW08_007206</name>
</gene>
<feature type="compositionally biased region" description="Basic and acidic residues" evidence="5">
    <location>
        <begin position="551"/>
        <end position="580"/>
    </location>
</feature>
<evidence type="ECO:0000256" key="4">
    <source>
        <dbReference type="RuleBase" id="RU363090"/>
    </source>
</evidence>
<feature type="compositionally biased region" description="Low complexity" evidence="5">
    <location>
        <begin position="91"/>
        <end position="110"/>
    </location>
</feature>
<keyword evidence="3 4" id="KW-0418">Kinase</keyword>
<evidence type="ECO:0000313" key="6">
    <source>
        <dbReference type="EMBL" id="RUS85022.1"/>
    </source>
</evidence>
<accession>A0A433TTY8</accession>
<keyword evidence="2 4" id="KW-0808">Transferase</keyword>
<comment type="caution">
    <text evidence="6">The sequence shown here is derived from an EMBL/GenBank/DDBJ whole genome shotgun (WGS) entry which is preliminary data.</text>
</comment>
<evidence type="ECO:0000256" key="3">
    <source>
        <dbReference type="ARBA" id="ARBA00022777"/>
    </source>
</evidence>
<dbReference type="STRING" id="188477.A0A433TTY8"/>
<dbReference type="Gene3D" id="3.30.470.160">
    <property type="entry name" value="Inositol polyphosphate kinase"/>
    <property type="match status" value="2"/>
</dbReference>
<protein>
    <recommendedName>
        <fullName evidence="4">Kinase</fullName>
        <ecNumber evidence="4">2.7.-.-</ecNumber>
    </recommendedName>
</protein>
<sequence>KPLISREHFVYQTLPVELQEFTPEYRGEILVKLLETEGHIQLVGHAVGAADVQDQSNEGISGSEPHTLSQDCGTSCSESSDYHRNFISSDASQAQHGSSEASAAAHDGADPCAASFSTMSSAASHLHPQTHSLNPWSMKNHKRLLEKMRKSSHTNDKTRFMLLGNVVAGFKKPCILDLKIGSRLHGDDASSTKVASQTGKCSRTTSSSLAVRLCGMQVYQVTSGKNVNLDKFHGRKLTAETFLETLRDFLHNGVHFRQELLQPIISRLAALIATVRKLDTYRFYASSLLIMYDGQLEEEPILTSNIEALDQSENTLQSLQKGKRDFELRSDGDDKISNINPGSVKDLEKAFKQHSKPLEPSAECLSIKGFCNSTSANSVPFQSNVSSKQEGDAISGSFSAPQFTQTTDRSQTLSSSLSCPDVSLKSSSLVKCVPEVAGDSISMLKLPYSHHHACVSLMDDRGNCSATKLTEGSLNPTIFKSSQKCLHGLPHSCQSSFSVGKQEDGTTLHSTDGFEKCMESTNVHGCDYSEHGDKGIHIDINSQGSSHCRKHISDSSDRHKIDVKEKDPHLDSPKSLEGHNAKCAQSSSLTPDPSRICIASSLPPETKNATTTSDALKKAAVHVREAQSIPIKPPLEQFLDKGENKALDNSHAGTLPISNHSGETSTLNIKVDVKMIDFAHTTHSGFVSDKIKHSGPDEDYITGLENLKSLFELLCFR</sequence>
<dbReference type="AlphaFoldDB" id="A0A433TTY8"/>
<evidence type="ECO:0000256" key="5">
    <source>
        <dbReference type="SAM" id="MobiDB-lite"/>
    </source>
</evidence>
<dbReference type="InterPro" id="IPR038286">
    <property type="entry name" value="IPK_sf"/>
</dbReference>
<feature type="region of interest" description="Disordered" evidence="5">
    <location>
        <begin position="55"/>
        <end position="74"/>
    </location>
</feature>
<dbReference type="OrthoDB" id="2573163at2759"/>
<evidence type="ECO:0000313" key="7">
    <source>
        <dbReference type="Proteomes" id="UP000271974"/>
    </source>
</evidence>
<dbReference type="EMBL" id="RQTK01000185">
    <property type="protein sequence ID" value="RUS85022.1"/>
    <property type="molecule type" value="Genomic_DNA"/>
</dbReference>
<organism evidence="6 7">
    <name type="scientific">Elysia chlorotica</name>
    <name type="common">Eastern emerald elysia</name>
    <name type="synonym">Sea slug</name>
    <dbReference type="NCBI Taxonomy" id="188477"/>
    <lineage>
        <taxon>Eukaryota</taxon>
        <taxon>Metazoa</taxon>
        <taxon>Spiralia</taxon>
        <taxon>Lophotrochozoa</taxon>
        <taxon>Mollusca</taxon>
        <taxon>Gastropoda</taxon>
        <taxon>Heterobranchia</taxon>
        <taxon>Euthyneura</taxon>
        <taxon>Panpulmonata</taxon>
        <taxon>Sacoglossa</taxon>
        <taxon>Placobranchoidea</taxon>
        <taxon>Plakobranchidae</taxon>
        <taxon>Elysia</taxon>
    </lineage>
</organism>
<dbReference type="GO" id="GO:0046854">
    <property type="term" value="P:phosphatidylinositol phosphate biosynthetic process"/>
    <property type="evidence" value="ECO:0007669"/>
    <property type="project" value="TreeGrafter"/>
</dbReference>